<evidence type="ECO:0000256" key="2">
    <source>
        <dbReference type="ARBA" id="ARBA00022448"/>
    </source>
</evidence>
<feature type="transmembrane region" description="Helical" evidence="8">
    <location>
        <begin position="185"/>
        <end position="203"/>
    </location>
</feature>
<feature type="domain" description="ABC transmembrane type-1" evidence="9">
    <location>
        <begin position="15"/>
        <end position="203"/>
    </location>
</feature>
<dbReference type="InterPro" id="IPR000515">
    <property type="entry name" value="MetI-like"/>
</dbReference>
<keyword evidence="2 8" id="KW-0813">Transport</keyword>
<keyword evidence="7 8" id="KW-0472">Membrane</keyword>
<feature type="transmembrane region" description="Helical" evidence="8">
    <location>
        <begin position="15"/>
        <end position="36"/>
    </location>
</feature>
<dbReference type="RefSeq" id="WP_380618262.1">
    <property type="nucleotide sequence ID" value="NZ_JBHSDK010000005.1"/>
</dbReference>
<dbReference type="CDD" id="cd06261">
    <property type="entry name" value="TM_PBP2"/>
    <property type="match status" value="1"/>
</dbReference>
<reference evidence="11" key="1">
    <citation type="journal article" date="2019" name="Int. J. Syst. Evol. Microbiol.">
        <title>The Global Catalogue of Microorganisms (GCM) 10K type strain sequencing project: providing services to taxonomists for standard genome sequencing and annotation.</title>
        <authorList>
            <consortium name="The Broad Institute Genomics Platform"/>
            <consortium name="The Broad Institute Genome Sequencing Center for Infectious Disease"/>
            <person name="Wu L."/>
            <person name="Ma J."/>
        </authorList>
    </citation>
    <scope>NUCLEOTIDE SEQUENCE [LARGE SCALE GENOMIC DNA]</scope>
    <source>
        <strain evidence="11">IBRC-M 10908</strain>
    </source>
</reference>
<evidence type="ECO:0000256" key="7">
    <source>
        <dbReference type="ARBA" id="ARBA00023136"/>
    </source>
</evidence>
<proteinExistence type="inferred from homology"/>
<dbReference type="SUPFAM" id="SSF161098">
    <property type="entry name" value="MetI-like"/>
    <property type="match status" value="1"/>
</dbReference>
<dbReference type="PROSITE" id="PS50928">
    <property type="entry name" value="ABC_TM1"/>
    <property type="match status" value="1"/>
</dbReference>
<gene>
    <name evidence="10" type="ORF">ACFPET_04680</name>
</gene>
<feature type="transmembrane region" description="Helical" evidence="8">
    <location>
        <begin position="57"/>
        <end position="74"/>
    </location>
</feature>
<evidence type="ECO:0000313" key="10">
    <source>
        <dbReference type="EMBL" id="MFC4334491.1"/>
    </source>
</evidence>
<dbReference type="Pfam" id="PF00528">
    <property type="entry name" value="BPD_transp_1"/>
    <property type="match status" value="1"/>
</dbReference>
<evidence type="ECO:0000256" key="5">
    <source>
        <dbReference type="ARBA" id="ARBA00022970"/>
    </source>
</evidence>
<dbReference type="EMBL" id="JBHSDK010000005">
    <property type="protein sequence ID" value="MFC4334491.1"/>
    <property type="molecule type" value="Genomic_DNA"/>
</dbReference>
<keyword evidence="6 8" id="KW-1133">Transmembrane helix</keyword>
<keyword evidence="11" id="KW-1185">Reference proteome</keyword>
<evidence type="ECO:0000259" key="9">
    <source>
        <dbReference type="PROSITE" id="PS50928"/>
    </source>
</evidence>
<comment type="subcellular location">
    <subcellularLocation>
        <location evidence="1 8">Cell membrane</location>
        <topology evidence="1 8">Multi-pass membrane protein</topology>
    </subcellularLocation>
</comment>
<comment type="similarity">
    <text evidence="8">Belongs to the binding-protein-dependent transport system permease family.</text>
</comment>
<dbReference type="NCBIfam" id="TIGR01726">
    <property type="entry name" value="HEQRo_perm_3TM"/>
    <property type="match status" value="1"/>
</dbReference>
<dbReference type="Gene3D" id="1.10.3720.10">
    <property type="entry name" value="MetI-like"/>
    <property type="match status" value="1"/>
</dbReference>
<dbReference type="InterPro" id="IPR043429">
    <property type="entry name" value="ArtM/GltK/GlnP/TcyL/YhdX-like"/>
</dbReference>
<keyword evidence="3" id="KW-1003">Cell membrane</keyword>
<name>A0ABV8TV87_9ACTN</name>
<protein>
    <submittedName>
        <fullName evidence="10">Amino acid ABC transporter permease</fullName>
    </submittedName>
</protein>
<dbReference type="PANTHER" id="PTHR30614">
    <property type="entry name" value="MEMBRANE COMPONENT OF AMINO ACID ABC TRANSPORTER"/>
    <property type="match status" value="1"/>
</dbReference>
<dbReference type="InterPro" id="IPR035906">
    <property type="entry name" value="MetI-like_sf"/>
</dbReference>
<evidence type="ECO:0000313" key="11">
    <source>
        <dbReference type="Proteomes" id="UP001595823"/>
    </source>
</evidence>
<keyword evidence="4 8" id="KW-0812">Transmembrane</keyword>
<evidence type="ECO:0000256" key="4">
    <source>
        <dbReference type="ARBA" id="ARBA00022692"/>
    </source>
</evidence>
<keyword evidence="5" id="KW-0029">Amino-acid transport</keyword>
<accession>A0ABV8TV87</accession>
<dbReference type="Proteomes" id="UP001595823">
    <property type="component" value="Unassembled WGS sequence"/>
</dbReference>
<evidence type="ECO:0000256" key="1">
    <source>
        <dbReference type="ARBA" id="ARBA00004651"/>
    </source>
</evidence>
<dbReference type="PANTHER" id="PTHR30614:SF0">
    <property type="entry name" value="L-CYSTINE TRANSPORT SYSTEM PERMEASE PROTEIN TCYL"/>
    <property type="match status" value="1"/>
</dbReference>
<evidence type="ECO:0000256" key="6">
    <source>
        <dbReference type="ARBA" id="ARBA00022989"/>
    </source>
</evidence>
<evidence type="ECO:0000256" key="8">
    <source>
        <dbReference type="RuleBase" id="RU363032"/>
    </source>
</evidence>
<sequence length="232" mass="25115">MRDVFEIIPNYAEPLLVTLIVTVGSAALALLLAFGLGAMTHSPKIALRGPARAFVELIRGSSVVVQLFFFYYALPVVLGFEFDPPIIAGIVALGINYGAYSSEVVRGALQGVPKAQHEACTALGIHGVKKFFRVVLPQAWPEMIPSLSSFAVMLVKASSLVSMITIVDLTKMAQDIGKAPGQDRLVQFSIILVVYFVLAWLIARGMRWLEYRAKRNVGIDPTLRLAAGNGGK</sequence>
<comment type="caution">
    <text evidence="10">The sequence shown here is derived from an EMBL/GenBank/DDBJ whole genome shotgun (WGS) entry which is preliminary data.</text>
</comment>
<feature type="transmembrane region" description="Helical" evidence="8">
    <location>
        <begin position="143"/>
        <end position="164"/>
    </location>
</feature>
<dbReference type="InterPro" id="IPR010065">
    <property type="entry name" value="AA_ABC_transptr_permease_3TM"/>
</dbReference>
<organism evidence="10 11">
    <name type="scientific">Salininema proteolyticum</name>
    <dbReference type="NCBI Taxonomy" id="1607685"/>
    <lineage>
        <taxon>Bacteria</taxon>
        <taxon>Bacillati</taxon>
        <taxon>Actinomycetota</taxon>
        <taxon>Actinomycetes</taxon>
        <taxon>Glycomycetales</taxon>
        <taxon>Glycomycetaceae</taxon>
        <taxon>Salininema</taxon>
    </lineage>
</organism>
<evidence type="ECO:0000256" key="3">
    <source>
        <dbReference type="ARBA" id="ARBA00022475"/>
    </source>
</evidence>